<comment type="caution">
    <text evidence="3">The sequence shown here is derived from an EMBL/GenBank/DDBJ whole genome shotgun (WGS) entry which is preliminary data.</text>
</comment>
<name>A0A7C4LNV7_9PLAN</name>
<dbReference type="InterPro" id="IPR015943">
    <property type="entry name" value="WD40/YVTN_repeat-like_dom_sf"/>
</dbReference>
<dbReference type="Pfam" id="PF13360">
    <property type="entry name" value="PQQ_2"/>
    <property type="match status" value="3"/>
</dbReference>
<dbReference type="SMART" id="SM00564">
    <property type="entry name" value="PQQ"/>
    <property type="match status" value="4"/>
</dbReference>
<protein>
    <recommendedName>
        <fullName evidence="2">Pyrrolo-quinoline quinone repeat domain-containing protein</fullName>
    </recommendedName>
</protein>
<dbReference type="InterPro" id="IPR002372">
    <property type="entry name" value="PQQ_rpt_dom"/>
</dbReference>
<feature type="domain" description="Pyrrolo-quinoline quinone repeat" evidence="2">
    <location>
        <begin position="37"/>
        <end position="187"/>
    </location>
</feature>
<evidence type="ECO:0000256" key="1">
    <source>
        <dbReference type="SAM" id="MobiDB-lite"/>
    </source>
</evidence>
<organism evidence="3">
    <name type="scientific">Schlesneria paludicola</name>
    <dbReference type="NCBI Taxonomy" id="360056"/>
    <lineage>
        <taxon>Bacteria</taxon>
        <taxon>Pseudomonadati</taxon>
        <taxon>Planctomycetota</taxon>
        <taxon>Planctomycetia</taxon>
        <taxon>Planctomycetales</taxon>
        <taxon>Planctomycetaceae</taxon>
        <taxon>Schlesneria</taxon>
    </lineage>
</organism>
<dbReference type="PANTHER" id="PTHR34512:SF30">
    <property type="entry name" value="OUTER MEMBRANE PROTEIN ASSEMBLY FACTOR BAMB"/>
    <property type="match status" value="1"/>
</dbReference>
<dbReference type="Gene3D" id="2.40.10.480">
    <property type="match status" value="1"/>
</dbReference>
<feature type="domain" description="Pyrrolo-quinoline quinone repeat" evidence="2">
    <location>
        <begin position="265"/>
        <end position="362"/>
    </location>
</feature>
<sequence>MNAMTTPSGLDHSAARQRGAWCLSVAFRNGATLPLRNSVLTDGQGRLVAAVQDTVVCLVDETDGVRVVWEYRTGGPIPGSPAAAPDGSLRVHSADGRLHGLSPHGQPLWAPVAVDKPLNWATPLVDADGNTWLCAYSGGLIRVDANGSPPRRVLRGPTKFDATGVLLGGRLIVGGEDHFVHAIDLTSDRGVEAWDPAAGRGRTQWFVNSAAALTEGPVCVVVSRDEHVYGFSVDGEELWKTKLPGQVLGSPVIDAQRRVLVGITRKRATTAEPEGALACWDLARNQWLWEYAAEGPVESTPVVGSDGVIYFGDNRGWIHAVDPQGILRWKQYVGTAVRSAGSLVCEGRLVFGDDAGRLLALHCDSPAWSEGWPKFQGPARWKAPAELSTQPPRSHGKRIRLEIPFHCPAGPPPNPPRGEKVAPKDHAAARVGRASPAAASPRNDFRRTPRAPTVSSGNLSAVIDYVTKADLLRAEHHVWRIAARATRELRPLRLRNAGPERLIVSVVTRGNGLKASPAVPLRIPSGQERWLLLELQPDAQEWCGLEFIMNVVGNRRRIRMWIHRTVESSWGSPK</sequence>
<dbReference type="Gene3D" id="2.130.10.10">
    <property type="entry name" value="YVTN repeat-like/Quinoprotein amine dehydrogenase"/>
    <property type="match status" value="1"/>
</dbReference>
<proteinExistence type="predicted"/>
<feature type="region of interest" description="Disordered" evidence="1">
    <location>
        <begin position="431"/>
        <end position="453"/>
    </location>
</feature>
<dbReference type="PANTHER" id="PTHR34512">
    <property type="entry name" value="CELL SURFACE PROTEIN"/>
    <property type="match status" value="1"/>
</dbReference>
<dbReference type="Gene3D" id="2.40.128.630">
    <property type="match status" value="1"/>
</dbReference>
<gene>
    <name evidence="3" type="ORF">ENS64_17865</name>
</gene>
<feature type="compositionally biased region" description="Low complexity" evidence="1">
    <location>
        <begin position="431"/>
        <end position="442"/>
    </location>
</feature>
<dbReference type="SUPFAM" id="SSF50998">
    <property type="entry name" value="Quinoprotein alcohol dehydrogenase-like"/>
    <property type="match status" value="1"/>
</dbReference>
<accession>A0A7C4LNV7</accession>
<dbReference type="InterPro" id="IPR018391">
    <property type="entry name" value="PQQ_b-propeller_rpt"/>
</dbReference>
<feature type="domain" description="Pyrrolo-quinoline quinone repeat" evidence="2">
    <location>
        <begin position="191"/>
        <end position="262"/>
    </location>
</feature>
<dbReference type="EMBL" id="DSVQ01000019">
    <property type="protein sequence ID" value="HGT41116.1"/>
    <property type="molecule type" value="Genomic_DNA"/>
</dbReference>
<evidence type="ECO:0000259" key="2">
    <source>
        <dbReference type="Pfam" id="PF13360"/>
    </source>
</evidence>
<reference evidence="3" key="1">
    <citation type="journal article" date="2020" name="mSystems">
        <title>Genome- and Community-Level Interaction Insights into Carbon Utilization and Element Cycling Functions of Hydrothermarchaeota in Hydrothermal Sediment.</title>
        <authorList>
            <person name="Zhou Z."/>
            <person name="Liu Y."/>
            <person name="Xu W."/>
            <person name="Pan J."/>
            <person name="Luo Z.H."/>
            <person name="Li M."/>
        </authorList>
    </citation>
    <scope>NUCLEOTIDE SEQUENCE [LARGE SCALE GENOMIC DNA]</scope>
    <source>
        <strain evidence="3">SpSt-508</strain>
    </source>
</reference>
<dbReference type="AlphaFoldDB" id="A0A7C4LNV7"/>
<evidence type="ECO:0000313" key="3">
    <source>
        <dbReference type="EMBL" id="HGT41116.1"/>
    </source>
</evidence>
<dbReference type="InterPro" id="IPR011047">
    <property type="entry name" value="Quinoprotein_ADH-like_sf"/>
</dbReference>